<dbReference type="InterPro" id="IPR016181">
    <property type="entry name" value="Acyl_CoA_acyltransferase"/>
</dbReference>
<dbReference type="Gene3D" id="3.30.2130.10">
    <property type="entry name" value="VC0802-like"/>
    <property type="match status" value="1"/>
</dbReference>
<dbReference type="CDD" id="cd04301">
    <property type="entry name" value="NAT_SF"/>
    <property type="match status" value="1"/>
</dbReference>
<reference evidence="2 3" key="1">
    <citation type="submission" date="2023-07" db="EMBL/GenBank/DDBJ databases">
        <title>Comparative genomics of wheat-associated soil bacteria to identify genetic determinants of phenazine resistance.</title>
        <authorList>
            <person name="Mouncey N."/>
        </authorList>
    </citation>
    <scope>NUCLEOTIDE SEQUENCE [LARGE SCALE GENOMIC DNA]</scope>
    <source>
        <strain evidence="2 3">W1I3</strain>
    </source>
</reference>
<feature type="domain" description="N-acetyltransferase" evidence="1">
    <location>
        <begin position="152"/>
        <end position="305"/>
    </location>
</feature>
<dbReference type="Pfam" id="PF13840">
    <property type="entry name" value="ACT_7"/>
    <property type="match status" value="1"/>
</dbReference>
<dbReference type="EMBL" id="JAUSXB010000001">
    <property type="protein sequence ID" value="MDQ0676258.1"/>
    <property type="molecule type" value="Genomic_DNA"/>
</dbReference>
<comment type="caution">
    <text evidence="2">The sequence shown here is derived from an EMBL/GenBank/DDBJ whole genome shotgun (WGS) entry which is preliminary data.</text>
</comment>
<dbReference type="InterPro" id="IPR027795">
    <property type="entry name" value="CASTOR_ACT_dom"/>
</dbReference>
<dbReference type="PANTHER" id="PTHR39199">
    <property type="entry name" value="BLR5128 PROTEIN"/>
    <property type="match status" value="1"/>
</dbReference>
<dbReference type="InterPro" id="IPR000182">
    <property type="entry name" value="GNAT_dom"/>
</dbReference>
<dbReference type="SUPFAM" id="SSF55729">
    <property type="entry name" value="Acyl-CoA N-acyltransferases (Nat)"/>
    <property type="match status" value="1"/>
</dbReference>
<dbReference type="Pfam" id="PF00583">
    <property type="entry name" value="Acetyltransf_1"/>
    <property type="match status" value="1"/>
</dbReference>
<evidence type="ECO:0000259" key="1">
    <source>
        <dbReference type="PROSITE" id="PS51186"/>
    </source>
</evidence>
<dbReference type="Proteomes" id="UP001236806">
    <property type="component" value="Unassembled WGS sequence"/>
</dbReference>
<organism evidence="2 3">
    <name type="scientific">Pseudarthrobacter siccitolerans</name>
    <dbReference type="NCBI Taxonomy" id="861266"/>
    <lineage>
        <taxon>Bacteria</taxon>
        <taxon>Bacillati</taxon>
        <taxon>Actinomycetota</taxon>
        <taxon>Actinomycetes</taxon>
        <taxon>Micrococcales</taxon>
        <taxon>Micrococcaceae</taxon>
        <taxon>Pseudarthrobacter</taxon>
    </lineage>
</organism>
<accession>A0ABU0PQK6</accession>
<dbReference type="InterPro" id="IPR045865">
    <property type="entry name" value="ACT-like_dom_sf"/>
</dbReference>
<dbReference type="InterPro" id="IPR018717">
    <property type="entry name" value="DUF2241"/>
</dbReference>
<dbReference type="PROSITE" id="PS51186">
    <property type="entry name" value="GNAT"/>
    <property type="match status" value="1"/>
</dbReference>
<proteinExistence type="predicted"/>
<dbReference type="SUPFAM" id="SSF55021">
    <property type="entry name" value="ACT-like"/>
    <property type="match status" value="2"/>
</dbReference>
<sequence>MTGEKNLQALLAGMHPVQRTGEYVYVLWPHGRPLAPGIEAAVREAEGLTVVLPRAEADKEGLSYDFVGAWITLQIHSALEAVGLTAAVSRALTDATISCNVLAGFHHDHLLVPVAEAARALEVLAELSARSRQHHVPGQLQERAERPPVPELQLRDETPADREAILALTAEAFAISPATGLPVEGEPVEVKVLRELFEAKEYLPGFSVVAVLAGEVVGHVISTRGWVGGHELLGLGPIGVTPRLQRKGIGSALIKETIARANAAGESGIALLGSPEYYPRFGFVAAATLGVLAPEGAWGDHFQLLPLALWPGGVHGVFRYAEPFTRL</sequence>
<dbReference type="Gene3D" id="3.40.630.30">
    <property type="match status" value="1"/>
</dbReference>
<keyword evidence="3" id="KW-1185">Reference proteome</keyword>
<protein>
    <submittedName>
        <fullName evidence="2">N-acetyltransferase YhbS</fullName>
    </submittedName>
</protein>
<gene>
    <name evidence="2" type="ORF">QFZ36_003819</name>
</gene>
<dbReference type="RefSeq" id="WP_306638656.1">
    <property type="nucleotide sequence ID" value="NZ_JAUSXB010000001.1"/>
</dbReference>
<dbReference type="Pfam" id="PF10000">
    <property type="entry name" value="ACT_3"/>
    <property type="match status" value="1"/>
</dbReference>
<evidence type="ECO:0000313" key="2">
    <source>
        <dbReference type="EMBL" id="MDQ0676258.1"/>
    </source>
</evidence>
<evidence type="ECO:0000313" key="3">
    <source>
        <dbReference type="Proteomes" id="UP001236806"/>
    </source>
</evidence>
<dbReference type="PANTHER" id="PTHR39199:SF1">
    <property type="entry name" value="BLR5128 PROTEIN"/>
    <property type="match status" value="1"/>
</dbReference>
<name>A0ABU0PQK6_9MICC</name>